<dbReference type="KEGG" id="abaw:D5400_08525"/>
<dbReference type="SUPFAM" id="SSF54637">
    <property type="entry name" value="Thioesterase/thiol ester dehydrase-isomerase"/>
    <property type="match status" value="1"/>
</dbReference>
<evidence type="ECO:0000313" key="1">
    <source>
        <dbReference type="EMBL" id="AZN71306.1"/>
    </source>
</evidence>
<gene>
    <name evidence="1" type="ORF">D5400_08525</name>
</gene>
<reference evidence="1 2" key="1">
    <citation type="submission" date="2018-09" db="EMBL/GenBank/DDBJ databases">
        <title>Marinorhizobium profundi gen. nov., sp. nov., isolated from a deep-sea sediment sample from the New Britain Trench and proposal of Marinorhizobiaceae fam. nov. in the order Rhizobiales of the class Alphaproteobacteria.</title>
        <authorList>
            <person name="Cao J."/>
        </authorList>
    </citation>
    <scope>NUCLEOTIDE SEQUENCE [LARGE SCALE GENOMIC DNA]</scope>
    <source>
        <strain evidence="1 2">WS11</strain>
    </source>
</reference>
<dbReference type="CDD" id="cd00586">
    <property type="entry name" value="4HBT"/>
    <property type="match status" value="1"/>
</dbReference>
<dbReference type="EMBL" id="CP032509">
    <property type="protein sequence ID" value="AZN71306.1"/>
    <property type="molecule type" value="Genomic_DNA"/>
</dbReference>
<accession>A0A3S9B313</accession>
<dbReference type="InterPro" id="IPR050563">
    <property type="entry name" value="4-hydroxybenzoyl-CoA_TE"/>
</dbReference>
<dbReference type="Gene3D" id="3.10.129.10">
    <property type="entry name" value="Hotdog Thioesterase"/>
    <property type="match status" value="1"/>
</dbReference>
<dbReference type="InterPro" id="IPR029069">
    <property type="entry name" value="HotDog_dom_sf"/>
</dbReference>
<sequence length="161" mass="18490">MLFDSPVLAPPEEVRQEWIDFNGHLNMAYYNVLFDHAVDHLFTKLDCGPEYIEQRKLSFFTAEAHVRYVREVHAGDMTRCSLQLVNHDAKRLHLYQELFHTDGWLSATSETLLLHIDMSVRKVATIPDDIREKIDALAAAHQSLPQPAMVGRGIALKRQQP</sequence>
<dbReference type="GO" id="GO:0047617">
    <property type="term" value="F:fatty acyl-CoA hydrolase activity"/>
    <property type="evidence" value="ECO:0007669"/>
    <property type="project" value="TreeGrafter"/>
</dbReference>
<keyword evidence="2" id="KW-1185">Reference proteome</keyword>
<dbReference type="PANTHER" id="PTHR31793:SF2">
    <property type="entry name" value="BLR1345 PROTEIN"/>
    <property type="match status" value="1"/>
</dbReference>
<dbReference type="OrthoDB" id="9803287at2"/>
<protein>
    <submittedName>
        <fullName evidence="1">Thioesterase</fullName>
    </submittedName>
</protein>
<dbReference type="PANTHER" id="PTHR31793">
    <property type="entry name" value="4-HYDROXYBENZOYL-COA THIOESTERASE FAMILY MEMBER"/>
    <property type="match status" value="1"/>
</dbReference>
<proteinExistence type="predicted"/>
<organism evidence="1 2">
    <name type="scientific">Georhizobium profundi</name>
    <dbReference type="NCBI Taxonomy" id="2341112"/>
    <lineage>
        <taxon>Bacteria</taxon>
        <taxon>Pseudomonadati</taxon>
        <taxon>Pseudomonadota</taxon>
        <taxon>Alphaproteobacteria</taxon>
        <taxon>Hyphomicrobiales</taxon>
        <taxon>Rhizobiaceae</taxon>
        <taxon>Georhizobium</taxon>
    </lineage>
</organism>
<name>A0A3S9B313_9HYPH</name>
<evidence type="ECO:0000313" key="2">
    <source>
        <dbReference type="Proteomes" id="UP000268192"/>
    </source>
</evidence>
<dbReference type="AlphaFoldDB" id="A0A3S9B313"/>
<dbReference type="Proteomes" id="UP000268192">
    <property type="component" value="Chromosome"/>
</dbReference>
<dbReference type="Pfam" id="PF13279">
    <property type="entry name" value="4HBT_2"/>
    <property type="match status" value="1"/>
</dbReference>